<sequence length="334" mass="36139">MLIGHRPPAPAVRYVDQIVGDDPSDIDFRFFGGMLKQFDVDVVQLVDPIRALGPRKTAEQRRAQALQLVQTLAEHRIALVQTVLPGTADESVHGGPSDDSRMIIDRATDAFIALDDVTATPDPARTTVIPHRHYRDRFVGYPRDAQVPGRLLSVSRAGLARAAQGPLKVFSLTHTPGLSLRVVGDGDFGLDELAARAIARTPETVSARLEHVSDAQLVNQISAAEMVFLPDPASLDDLSTLLLTLSLDRPVVLPSSPTARRLAEQVGTGWVHCLPSPLTAELLDNTITAVRTTPRAPRPDLRGRDADAVAARYAALYRAVAERVRLAAPRVLAV</sequence>
<gene>
    <name evidence="1" type="ORF">SAMN04489812_6081</name>
</gene>
<organism evidence="1 2">
    <name type="scientific">Microlunatus soli</name>
    <dbReference type="NCBI Taxonomy" id="630515"/>
    <lineage>
        <taxon>Bacteria</taxon>
        <taxon>Bacillati</taxon>
        <taxon>Actinomycetota</taxon>
        <taxon>Actinomycetes</taxon>
        <taxon>Propionibacteriales</taxon>
        <taxon>Propionibacteriaceae</taxon>
        <taxon>Microlunatus</taxon>
    </lineage>
</organism>
<reference evidence="1 2" key="1">
    <citation type="submission" date="2016-10" db="EMBL/GenBank/DDBJ databases">
        <authorList>
            <person name="de Groot N.N."/>
        </authorList>
    </citation>
    <scope>NUCLEOTIDE SEQUENCE [LARGE SCALE GENOMIC DNA]</scope>
    <source>
        <strain evidence="1 2">DSM 21800</strain>
    </source>
</reference>
<dbReference type="AlphaFoldDB" id="A0A1H2ANM6"/>
<keyword evidence="2" id="KW-1185">Reference proteome</keyword>
<dbReference type="Proteomes" id="UP000199103">
    <property type="component" value="Chromosome I"/>
</dbReference>
<name>A0A1H2ANM6_9ACTN</name>
<evidence type="ECO:0000313" key="2">
    <source>
        <dbReference type="Proteomes" id="UP000199103"/>
    </source>
</evidence>
<dbReference type="STRING" id="630515.SAMN04489812_6081"/>
<evidence type="ECO:0000313" key="1">
    <source>
        <dbReference type="EMBL" id="SDT47372.1"/>
    </source>
</evidence>
<evidence type="ECO:0008006" key="3">
    <source>
        <dbReference type="Google" id="ProtNLM"/>
    </source>
</evidence>
<protein>
    <recommendedName>
        <fullName evidence="3">Glycosyl transferases group 1</fullName>
    </recommendedName>
</protein>
<accession>A0A1H2ANM6</accession>
<proteinExistence type="predicted"/>
<dbReference type="EMBL" id="LT629772">
    <property type="protein sequence ID" value="SDT47372.1"/>
    <property type="molecule type" value="Genomic_DNA"/>
</dbReference>